<organism evidence="7 8">
    <name type="scientific">Tetrahymena thermophila (strain SB210)</name>
    <dbReference type="NCBI Taxonomy" id="312017"/>
    <lineage>
        <taxon>Eukaryota</taxon>
        <taxon>Sar</taxon>
        <taxon>Alveolata</taxon>
        <taxon>Ciliophora</taxon>
        <taxon>Intramacronucleata</taxon>
        <taxon>Oligohymenophorea</taxon>
        <taxon>Hymenostomatida</taxon>
        <taxon>Tetrahymenina</taxon>
        <taxon>Tetrahymenidae</taxon>
        <taxon>Tetrahymena</taxon>
    </lineage>
</organism>
<dbReference type="SMART" id="SM00046">
    <property type="entry name" value="DAGKc"/>
    <property type="match status" value="1"/>
</dbReference>
<dbReference type="EMBL" id="GG662449">
    <property type="protein sequence ID" value="EAS04260.1"/>
    <property type="molecule type" value="Genomic_DNA"/>
</dbReference>
<dbReference type="AlphaFoldDB" id="I7MM66"/>
<dbReference type="InterPro" id="IPR016064">
    <property type="entry name" value="NAD/diacylglycerol_kinase_sf"/>
</dbReference>
<feature type="compositionally biased region" description="Low complexity" evidence="5">
    <location>
        <begin position="29"/>
        <end position="42"/>
    </location>
</feature>
<evidence type="ECO:0000256" key="1">
    <source>
        <dbReference type="ARBA" id="ARBA00022679"/>
    </source>
</evidence>
<dbReference type="PANTHER" id="PTHR12358:SF54">
    <property type="entry name" value="SPHINGOSINE KINASE RELATED PROTEIN"/>
    <property type="match status" value="1"/>
</dbReference>
<gene>
    <name evidence="7" type="ORF">TTHERM_00299780</name>
</gene>
<evidence type="ECO:0000256" key="4">
    <source>
        <dbReference type="ARBA" id="ARBA00022840"/>
    </source>
</evidence>
<dbReference type="InterPro" id="IPR017438">
    <property type="entry name" value="ATP-NAD_kinase_N"/>
</dbReference>
<dbReference type="Gene3D" id="2.60.200.40">
    <property type="match status" value="1"/>
</dbReference>
<dbReference type="GO" id="GO:0016301">
    <property type="term" value="F:kinase activity"/>
    <property type="evidence" value="ECO:0007669"/>
    <property type="project" value="UniProtKB-KW"/>
</dbReference>
<dbReference type="KEGG" id="tet:TTHERM_00299780"/>
<dbReference type="Proteomes" id="UP000009168">
    <property type="component" value="Unassembled WGS sequence"/>
</dbReference>
<dbReference type="Pfam" id="PF19279">
    <property type="entry name" value="YegS_C"/>
    <property type="match status" value="1"/>
</dbReference>
<dbReference type="OMA" id="NDFAKYW"/>
<keyword evidence="1" id="KW-0808">Transferase</keyword>
<dbReference type="PROSITE" id="PS50146">
    <property type="entry name" value="DAGK"/>
    <property type="match status" value="1"/>
</dbReference>
<keyword evidence="3 7" id="KW-0418">Kinase</keyword>
<dbReference type="GeneID" id="7837060"/>
<evidence type="ECO:0000256" key="2">
    <source>
        <dbReference type="ARBA" id="ARBA00022741"/>
    </source>
</evidence>
<dbReference type="GO" id="GO:0005524">
    <property type="term" value="F:ATP binding"/>
    <property type="evidence" value="ECO:0007669"/>
    <property type="project" value="UniProtKB-KW"/>
</dbReference>
<keyword evidence="2" id="KW-0547">Nucleotide-binding</keyword>
<reference evidence="8" key="1">
    <citation type="journal article" date="2006" name="PLoS Biol.">
        <title>Macronuclear genome sequence of the ciliate Tetrahymena thermophila, a model eukaryote.</title>
        <authorList>
            <person name="Eisen J.A."/>
            <person name="Coyne R.S."/>
            <person name="Wu M."/>
            <person name="Wu D."/>
            <person name="Thiagarajan M."/>
            <person name="Wortman J.R."/>
            <person name="Badger J.H."/>
            <person name="Ren Q."/>
            <person name="Amedeo P."/>
            <person name="Jones K.M."/>
            <person name="Tallon L.J."/>
            <person name="Delcher A.L."/>
            <person name="Salzberg S.L."/>
            <person name="Silva J.C."/>
            <person name="Haas B.J."/>
            <person name="Majoros W.H."/>
            <person name="Farzad M."/>
            <person name="Carlton J.M."/>
            <person name="Smith R.K. Jr."/>
            <person name="Garg J."/>
            <person name="Pearlman R.E."/>
            <person name="Karrer K.M."/>
            <person name="Sun L."/>
            <person name="Manning G."/>
            <person name="Elde N.C."/>
            <person name="Turkewitz A.P."/>
            <person name="Asai D.J."/>
            <person name="Wilkes D.E."/>
            <person name="Wang Y."/>
            <person name="Cai H."/>
            <person name="Collins K."/>
            <person name="Stewart B.A."/>
            <person name="Lee S.R."/>
            <person name="Wilamowska K."/>
            <person name="Weinberg Z."/>
            <person name="Ruzzo W.L."/>
            <person name="Wloga D."/>
            <person name="Gaertig J."/>
            <person name="Frankel J."/>
            <person name="Tsao C.-C."/>
            <person name="Gorovsky M.A."/>
            <person name="Keeling P.J."/>
            <person name="Waller R.F."/>
            <person name="Patron N.J."/>
            <person name="Cherry J.M."/>
            <person name="Stover N.A."/>
            <person name="Krieger C.J."/>
            <person name="del Toro C."/>
            <person name="Ryder H.F."/>
            <person name="Williamson S.C."/>
            <person name="Barbeau R.A."/>
            <person name="Hamilton E.P."/>
            <person name="Orias E."/>
        </authorList>
    </citation>
    <scope>NUCLEOTIDE SEQUENCE [LARGE SCALE GENOMIC DNA]</scope>
    <source>
        <strain evidence="8">SB210</strain>
    </source>
</reference>
<dbReference type="InParanoid" id="I7MM66"/>
<protein>
    <submittedName>
        <fullName evidence="7">Diacylglycerol kinase</fullName>
    </submittedName>
</protein>
<feature type="compositionally biased region" description="Basic and acidic residues" evidence="5">
    <location>
        <begin position="13"/>
        <end position="28"/>
    </location>
</feature>
<dbReference type="InterPro" id="IPR045540">
    <property type="entry name" value="YegS/DAGK_C"/>
</dbReference>
<dbReference type="OrthoDB" id="3853857at2759"/>
<evidence type="ECO:0000313" key="8">
    <source>
        <dbReference type="Proteomes" id="UP000009168"/>
    </source>
</evidence>
<dbReference type="PANTHER" id="PTHR12358">
    <property type="entry name" value="SPHINGOSINE KINASE"/>
    <property type="match status" value="1"/>
</dbReference>
<dbReference type="InterPro" id="IPR050187">
    <property type="entry name" value="Lipid_Phosphate_FormReg"/>
</dbReference>
<accession>I7MM66</accession>
<proteinExistence type="predicted"/>
<sequence length="420" mass="47256">MQSEVLTPGNKVQKSEVHDEHVNLDLKKQNQQQLHSQESQKNNNSTHPEPNQITQKYENLLGEIAFQVQDAVIGTSCCCCKKKVGAPVFPSFQNKLDEVRSRPFKRVQMLINPTSGGGNGKKIGNNVIKQLTKHKIPFVANYSASILNFYDFVETFDFEGEDLLMVCGGDGSIFMTLNILAKRQAIEKKLNEKPVKPYPLAVVPGGTGNDFCSSIGFNHIQVSNYVEKYLLEPKVRKVDIGRCRLKDENGNWKNYYFSCQGGVGFAGRVDQRAKKLGIFFRLKYKVAAFLEVASAKTDIMTVIIDGKTVLDKGKVKFIEVNNVPRTGGGFRACPIAQVNDGILDLILMYSDKTSRMINVLQAAEKDGLHIYEKECQYYRGKEIRIISHEKDPIDMEIDGEDFKCTEVIFDVDSELVEVVY</sequence>
<keyword evidence="8" id="KW-1185">Reference proteome</keyword>
<evidence type="ECO:0000313" key="7">
    <source>
        <dbReference type="EMBL" id="EAS04260.1"/>
    </source>
</evidence>
<dbReference type="InterPro" id="IPR001206">
    <property type="entry name" value="Diacylglycerol_kinase_cat_dom"/>
</dbReference>
<evidence type="ECO:0000259" key="6">
    <source>
        <dbReference type="PROSITE" id="PS50146"/>
    </source>
</evidence>
<evidence type="ECO:0000256" key="3">
    <source>
        <dbReference type="ARBA" id="ARBA00022777"/>
    </source>
</evidence>
<keyword evidence="4" id="KW-0067">ATP-binding</keyword>
<name>I7MM66_TETTS</name>
<dbReference type="Pfam" id="PF00781">
    <property type="entry name" value="DAGK_cat"/>
    <property type="match status" value="1"/>
</dbReference>
<dbReference type="RefSeq" id="XP_001024505.1">
    <property type="nucleotide sequence ID" value="XM_001024505.3"/>
</dbReference>
<evidence type="ECO:0000256" key="5">
    <source>
        <dbReference type="SAM" id="MobiDB-lite"/>
    </source>
</evidence>
<feature type="domain" description="DAGKc" evidence="6">
    <location>
        <begin position="102"/>
        <end position="247"/>
    </location>
</feature>
<dbReference type="HOGENOM" id="CLU_654684_0_0_1"/>
<dbReference type="SUPFAM" id="SSF111331">
    <property type="entry name" value="NAD kinase/diacylglycerol kinase-like"/>
    <property type="match status" value="1"/>
</dbReference>
<dbReference type="Gene3D" id="3.40.50.10330">
    <property type="entry name" value="Probable inorganic polyphosphate/atp-NAD kinase, domain 1"/>
    <property type="match status" value="1"/>
</dbReference>
<feature type="region of interest" description="Disordered" evidence="5">
    <location>
        <begin position="1"/>
        <end position="51"/>
    </location>
</feature>